<dbReference type="GO" id="GO:0016787">
    <property type="term" value="F:hydrolase activity"/>
    <property type="evidence" value="ECO:0007669"/>
    <property type="project" value="UniProtKB-KW"/>
</dbReference>
<gene>
    <name evidence="3" type="ORF">B0H66DRAFT_471859</name>
</gene>
<dbReference type="SUPFAM" id="SSF53474">
    <property type="entry name" value="alpha/beta-Hydrolases"/>
    <property type="match status" value="1"/>
</dbReference>
<feature type="domain" description="Alpha/beta hydrolase fold-3" evidence="2">
    <location>
        <begin position="117"/>
        <end position="334"/>
    </location>
</feature>
<evidence type="ECO:0000259" key="2">
    <source>
        <dbReference type="Pfam" id="PF07859"/>
    </source>
</evidence>
<proteinExistence type="predicted"/>
<accession>A0AAE0IH15</accession>
<dbReference type="Gene3D" id="3.40.50.1820">
    <property type="entry name" value="alpha/beta hydrolase"/>
    <property type="match status" value="1"/>
</dbReference>
<name>A0AAE0IH15_9PEZI</name>
<keyword evidence="1 3" id="KW-0378">Hydrolase</keyword>
<dbReference type="Proteomes" id="UP001283341">
    <property type="component" value="Unassembled WGS sequence"/>
</dbReference>
<dbReference type="EMBL" id="JAUEDM010000002">
    <property type="protein sequence ID" value="KAK3325018.1"/>
    <property type="molecule type" value="Genomic_DNA"/>
</dbReference>
<reference evidence="3" key="2">
    <citation type="submission" date="2023-06" db="EMBL/GenBank/DDBJ databases">
        <authorList>
            <consortium name="Lawrence Berkeley National Laboratory"/>
            <person name="Haridas S."/>
            <person name="Hensen N."/>
            <person name="Bonometti L."/>
            <person name="Westerberg I."/>
            <person name="Brannstrom I.O."/>
            <person name="Guillou S."/>
            <person name="Cros-Aarteil S."/>
            <person name="Calhoun S."/>
            <person name="Kuo A."/>
            <person name="Mondo S."/>
            <person name="Pangilinan J."/>
            <person name="Riley R."/>
            <person name="Labutti K."/>
            <person name="Andreopoulos B."/>
            <person name="Lipzen A."/>
            <person name="Chen C."/>
            <person name="Yanf M."/>
            <person name="Daum C."/>
            <person name="Ng V."/>
            <person name="Clum A."/>
            <person name="Steindorff A."/>
            <person name="Ohm R."/>
            <person name="Martin F."/>
            <person name="Silar P."/>
            <person name="Natvig D."/>
            <person name="Lalanne C."/>
            <person name="Gautier V."/>
            <person name="Ament-Velasquez S.L."/>
            <person name="Kruys A."/>
            <person name="Hutchinson M.I."/>
            <person name="Powell A.J."/>
            <person name="Barry K."/>
            <person name="Miller A.N."/>
            <person name="Grigoriev I.V."/>
            <person name="Debuchy R."/>
            <person name="Gladieux P."/>
            <person name="Thoren M.H."/>
            <person name="Johannesson H."/>
        </authorList>
    </citation>
    <scope>NUCLEOTIDE SEQUENCE</scope>
    <source>
        <strain evidence="3">CBS 118394</strain>
    </source>
</reference>
<sequence length="367" mass="40341">MALPHPEHAVSLGPAAWALLLSRAILITGSLVYKATRALVSPKQRNGRSFYEYLAYEGLGDYQCGLSAVRIQNLLPTTSKKCLRFAKAHNLDYAKIPILDDKTIALWLGPRKPAKLVVHFHGGGYACPALGAQINMAFGFRPRPDVAVVVLQYALASEKANHYPYQLQQAAALLQHILHTELIPASAITLVGDSAGGHLLLGLLMHINHPNPAVPPVTVGENKFAGAALISPRIEIESNLLLESSATKPRDIIRPASLEYWGRNFLGGAPRDPWNNVLSAPAEWWADLPVDDLLVTFGECELFRDDIARLCEVVKESTHYTGKITAVEGAGELHEHMVMNRFLGMNRACETETAYVEWFEQRVGTRS</sequence>
<dbReference type="PANTHER" id="PTHR48081:SF31">
    <property type="entry name" value="STERYL ACETYL HYDROLASE MUG81-RELATED"/>
    <property type="match status" value="1"/>
</dbReference>
<dbReference type="Pfam" id="PF07859">
    <property type="entry name" value="Abhydrolase_3"/>
    <property type="match status" value="1"/>
</dbReference>
<evidence type="ECO:0000256" key="1">
    <source>
        <dbReference type="ARBA" id="ARBA00022801"/>
    </source>
</evidence>
<dbReference type="InterPro" id="IPR050300">
    <property type="entry name" value="GDXG_lipolytic_enzyme"/>
</dbReference>
<keyword evidence="4" id="KW-1185">Reference proteome</keyword>
<evidence type="ECO:0000313" key="3">
    <source>
        <dbReference type="EMBL" id="KAK3325018.1"/>
    </source>
</evidence>
<organism evidence="3 4">
    <name type="scientific">Apodospora peruviana</name>
    <dbReference type="NCBI Taxonomy" id="516989"/>
    <lineage>
        <taxon>Eukaryota</taxon>
        <taxon>Fungi</taxon>
        <taxon>Dikarya</taxon>
        <taxon>Ascomycota</taxon>
        <taxon>Pezizomycotina</taxon>
        <taxon>Sordariomycetes</taxon>
        <taxon>Sordariomycetidae</taxon>
        <taxon>Sordariales</taxon>
        <taxon>Lasiosphaeriaceae</taxon>
        <taxon>Apodospora</taxon>
    </lineage>
</organism>
<comment type="caution">
    <text evidence="3">The sequence shown here is derived from an EMBL/GenBank/DDBJ whole genome shotgun (WGS) entry which is preliminary data.</text>
</comment>
<dbReference type="PANTHER" id="PTHR48081">
    <property type="entry name" value="AB HYDROLASE SUPERFAMILY PROTEIN C4A8.06C"/>
    <property type="match status" value="1"/>
</dbReference>
<dbReference type="InterPro" id="IPR013094">
    <property type="entry name" value="AB_hydrolase_3"/>
</dbReference>
<protein>
    <submittedName>
        <fullName evidence="3">Alpha/Beta hydrolase protein</fullName>
    </submittedName>
</protein>
<dbReference type="AlphaFoldDB" id="A0AAE0IH15"/>
<reference evidence="3" key="1">
    <citation type="journal article" date="2023" name="Mol. Phylogenet. Evol.">
        <title>Genome-scale phylogeny and comparative genomics of the fungal order Sordariales.</title>
        <authorList>
            <person name="Hensen N."/>
            <person name="Bonometti L."/>
            <person name="Westerberg I."/>
            <person name="Brannstrom I.O."/>
            <person name="Guillou S."/>
            <person name="Cros-Aarteil S."/>
            <person name="Calhoun S."/>
            <person name="Haridas S."/>
            <person name="Kuo A."/>
            <person name="Mondo S."/>
            <person name="Pangilinan J."/>
            <person name="Riley R."/>
            <person name="LaButti K."/>
            <person name="Andreopoulos B."/>
            <person name="Lipzen A."/>
            <person name="Chen C."/>
            <person name="Yan M."/>
            <person name="Daum C."/>
            <person name="Ng V."/>
            <person name="Clum A."/>
            <person name="Steindorff A."/>
            <person name="Ohm R.A."/>
            <person name="Martin F."/>
            <person name="Silar P."/>
            <person name="Natvig D.O."/>
            <person name="Lalanne C."/>
            <person name="Gautier V."/>
            <person name="Ament-Velasquez S.L."/>
            <person name="Kruys A."/>
            <person name="Hutchinson M.I."/>
            <person name="Powell A.J."/>
            <person name="Barry K."/>
            <person name="Miller A.N."/>
            <person name="Grigoriev I.V."/>
            <person name="Debuchy R."/>
            <person name="Gladieux P."/>
            <person name="Hiltunen Thoren M."/>
            <person name="Johannesson H."/>
        </authorList>
    </citation>
    <scope>NUCLEOTIDE SEQUENCE</scope>
    <source>
        <strain evidence="3">CBS 118394</strain>
    </source>
</reference>
<dbReference type="InterPro" id="IPR029058">
    <property type="entry name" value="AB_hydrolase_fold"/>
</dbReference>
<evidence type="ECO:0000313" key="4">
    <source>
        <dbReference type="Proteomes" id="UP001283341"/>
    </source>
</evidence>